<dbReference type="PANTHER" id="PTHR46803">
    <property type="entry name" value="E3 UBIQUITIN-PROTEIN LIGASE CHIP"/>
    <property type="match status" value="1"/>
</dbReference>
<keyword evidence="12" id="KW-1185">Reference proteome</keyword>
<feature type="domain" description="U-box" evidence="10">
    <location>
        <begin position="189"/>
        <end position="259"/>
    </location>
</feature>
<dbReference type="SMART" id="SM00504">
    <property type="entry name" value="Ubox"/>
    <property type="match status" value="1"/>
</dbReference>
<reference evidence="12" key="1">
    <citation type="journal article" date="2018" name="Nat. Microbiol.">
        <title>Leveraging single-cell genomics to expand the fungal tree of life.</title>
        <authorList>
            <person name="Ahrendt S.R."/>
            <person name="Quandt C.A."/>
            <person name="Ciobanu D."/>
            <person name="Clum A."/>
            <person name="Salamov A."/>
            <person name="Andreopoulos B."/>
            <person name="Cheng J.F."/>
            <person name="Woyke T."/>
            <person name="Pelin A."/>
            <person name="Henrissat B."/>
            <person name="Reynolds N.K."/>
            <person name="Benny G.L."/>
            <person name="Smith M.E."/>
            <person name="James T.Y."/>
            <person name="Grigoriev I.V."/>
        </authorList>
    </citation>
    <scope>NUCLEOTIDE SEQUENCE [LARGE SCALE GENOMIC DNA]</scope>
</reference>
<evidence type="ECO:0000256" key="5">
    <source>
        <dbReference type="ARBA" id="ARBA00022786"/>
    </source>
</evidence>
<dbReference type="GO" id="GO:0005737">
    <property type="term" value="C:cytoplasm"/>
    <property type="evidence" value="ECO:0007669"/>
    <property type="project" value="TreeGrafter"/>
</dbReference>
<dbReference type="SMART" id="SM00028">
    <property type="entry name" value="TPR"/>
    <property type="match status" value="2"/>
</dbReference>
<dbReference type="OrthoDB" id="629492at2759"/>
<evidence type="ECO:0000256" key="6">
    <source>
        <dbReference type="ARBA" id="ARBA00022803"/>
    </source>
</evidence>
<dbReference type="GO" id="GO:0000209">
    <property type="term" value="P:protein polyubiquitination"/>
    <property type="evidence" value="ECO:0007669"/>
    <property type="project" value="TreeGrafter"/>
</dbReference>
<dbReference type="EC" id="2.3.2.27" evidence="2"/>
<dbReference type="SUPFAM" id="SSF48452">
    <property type="entry name" value="TPR-like"/>
    <property type="match status" value="1"/>
</dbReference>
<dbReference type="GO" id="GO:0043161">
    <property type="term" value="P:proteasome-mediated ubiquitin-dependent protein catabolic process"/>
    <property type="evidence" value="ECO:0007669"/>
    <property type="project" value="TreeGrafter"/>
</dbReference>
<evidence type="ECO:0000256" key="1">
    <source>
        <dbReference type="ARBA" id="ARBA00000900"/>
    </source>
</evidence>
<evidence type="ECO:0000313" key="12">
    <source>
        <dbReference type="Proteomes" id="UP000267251"/>
    </source>
</evidence>
<dbReference type="EMBL" id="KZ987752">
    <property type="protein sequence ID" value="RKP15170.1"/>
    <property type="molecule type" value="Genomic_DNA"/>
</dbReference>
<evidence type="ECO:0000256" key="3">
    <source>
        <dbReference type="ARBA" id="ARBA00022679"/>
    </source>
</evidence>
<dbReference type="InterPro" id="IPR011990">
    <property type="entry name" value="TPR-like_helical_dom_sf"/>
</dbReference>
<dbReference type="GO" id="GO:0061630">
    <property type="term" value="F:ubiquitin protein ligase activity"/>
    <property type="evidence" value="ECO:0007669"/>
    <property type="project" value="UniProtKB-EC"/>
</dbReference>
<dbReference type="Pfam" id="PF13414">
    <property type="entry name" value="TPR_11"/>
    <property type="match status" value="1"/>
</dbReference>
<name>A0A4P9YAQ0_9FUNG</name>
<keyword evidence="4" id="KW-0677">Repeat</keyword>
<dbReference type="Gene3D" id="3.30.40.10">
    <property type="entry name" value="Zinc/RING finger domain, C3HC4 (zinc finger)"/>
    <property type="match status" value="1"/>
</dbReference>
<dbReference type="GO" id="GO:0006515">
    <property type="term" value="P:protein quality control for misfolded or incompletely synthesized proteins"/>
    <property type="evidence" value="ECO:0007669"/>
    <property type="project" value="TreeGrafter"/>
</dbReference>
<protein>
    <recommendedName>
        <fullName evidence="7">E3 ubiquitin-protein ligase CHIP</fullName>
        <ecNumber evidence="2">2.3.2.27</ecNumber>
    </recommendedName>
    <alternativeName>
        <fullName evidence="8">RING-type E3 ubiquitin transferase CHIP</fullName>
    </alternativeName>
</protein>
<dbReference type="GO" id="GO:0071218">
    <property type="term" value="P:cellular response to misfolded protein"/>
    <property type="evidence" value="ECO:0007669"/>
    <property type="project" value="TreeGrafter"/>
</dbReference>
<dbReference type="CDD" id="cd16654">
    <property type="entry name" value="RING-Ubox_CHIP"/>
    <property type="match status" value="1"/>
</dbReference>
<feature type="repeat" description="TPR" evidence="9">
    <location>
        <begin position="37"/>
        <end position="70"/>
    </location>
</feature>
<organism evidence="11 12">
    <name type="scientific">Piptocephalis cylindrospora</name>
    <dbReference type="NCBI Taxonomy" id="1907219"/>
    <lineage>
        <taxon>Eukaryota</taxon>
        <taxon>Fungi</taxon>
        <taxon>Fungi incertae sedis</taxon>
        <taxon>Zoopagomycota</taxon>
        <taxon>Zoopagomycotina</taxon>
        <taxon>Zoopagomycetes</taxon>
        <taxon>Zoopagales</taxon>
        <taxon>Piptocephalidaceae</taxon>
        <taxon>Piptocephalis</taxon>
    </lineage>
</organism>
<evidence type="ECO:0000256" key="9">
    <source>
        <dbReference type="PROSITE-ProRule" id="PRU00339"/>
    </source>
</evidence>
<dbReference type="Gene3D" id="1.25.40.10">
    <property type="entry name" value="Tetratricopeptide repeat domain"/>
    <property type="match status" value="1"/>
</dbReference>
<proteinExistence type="predicted"/>
<evidence type="ECO:0000256" key="2">
    <source>
        <dbReference type="ARBA" id="ARBA00012483"/>
    </source>
</evidence>
<dbReference type="PROSITE" id="PS51698">
    <property type="entry name" value="U_BOX"/>
    <property type="match status" value="1"/>
</dbReference>
<evidence type="ECO:0000256" key="7">
    <source>
        <dbReference type="ARBA" id="ARBA00044534"/>
    </source>
</evidence>
<dbReference type="InterPro" id="IPR003613">
    <property type="entry name" value="Ubox_domain"/>
</dbReference>
<accession>A0A4P9YAQ0</accession>
<dbReference type="GO" id="GO:0045862">
    <property type="term" value="P:positive regulation of proteolysis"/>
    <property type="evidence" value="ECO:0007669"/>
    <property type="project" value="TreeGrafter"/>
</dbReference>
<gene>
    <name evidence="11" type="ORF">BJ684DRAFT_7455</name>
</gene>
<comment type="catalytic activity">
    <reaction evidence="1">
        <text>S-ubiquitinyl-[E2 ubiquitin-conjugating enzyme]-L-cysteine + [acceptor protein]-L-lysine = [E2 ubiquitin-conjugating enzyme]-L-cysteine + N(6)-ubiquitinyl-[acceptor protein]-L-lysine.</text>
        <dbReference type="EC" id="2.3.2.27"/>
    </reaction>
</comment>
<dbReference type="Pfam" id="PF04564">
    <property type="entry name" value="U-box"/>
    <property type="match status" value="1"/>
</dbReference>
<dbReference type="Proteomes" id="UP000267251">
    <property type="component" value="Unassembled WGS sequence"/>
</dbReference>
<feature type="repeat" description="TPR" evidence="9">
    <location>
        <begin position="3"/>
        <end position="36"/>
    </location>
</feature>
<dbReference type="PROSITE" id="PS50005">
    <property type="entry name" value="TPR"/>
    <property type="match status" value="2"/>
</dbReference>
<evidence type="ECO:0000259" key="10">
    <source>
        <dbReference type="PROSITE" id="PS51698"/>
    </source>
</evidence>
<evidence type="ECO:0000256" key="8">
    <source>
        <dbReference type="ARBA" id="ARBA00044543"/>
    </source>
</evidence>
<keyword evidence="3" id="KW-0808">Transferase</keyword>
<dbReference type="PANTHER" id="PTHR46803:SF2">
    <property type="entry name" value="E3 UBIQUITIN-PROTEIN LIGASE CHIP"/>
    <property type="match status" value="1"/>
</dbReference>
<dbReference type="InterPro" id="IPR019734">
    <property type="entry name" value="TPR_rpt"/>
</dbReference>
<sequence length="259" mass="29586">MNAESHKIQGNARFAQGDYQGAIQSYTTAIIKDPTCVLYYTNRARAHMKLEQWSSALQDAEKAVEFDPNHVKGNFLLGQALTSNPNTQDRLDEAIKKLDKAYALAIGYAKTRGMAEQVGEALRVARRLHWERQEGERMTREHQLLIRLKTILDKHEVEDKVMGDAEIEELWEEVKATFSRAEDASQKREIPEAYLCKITFSIMHDPVITPSGITYERTALLSHFKHLGHFDPLSRAPLRDHQLLTNLALKEAIEDFLSK</sequence>
<dbReference type="GO" id="GO:0051087">
    <property type="term" value="F:protein-folding chaperone binding"/>
    <property type="evidence" value="ECO:0007669"/>
    <property type="project" value="TreeGrafter"/>
</dbReference>
<dbReference type="SUPFAM" id="SSF57850">
    <property type="entry name" value="RING/U-box"/>
    <property type="match status" value="1"/>
</dbReference>
<evidence type="ECO:0000256" key="4">
    <source>
        <dbReference type="ARBA" id="ARBA00022737"/>
    </source>
</evidence>
<dbReference type="InterPro" id="IPR013083">
    <property type="entry name" value="Znf_RING/FYVE/PHD"/>
</dbReference>
<dbReference type="AlphaFoldDB" id="A0A4P9YAQ0"/>
<keyword evidence="6 9" id="KW-0802">TPR repeat</keyword>
<dbReference type="InterPro" id="IPR045202">
    <property type="entry name" value="CHIP_RING-Ubox"/>
</dbReference>
<evidence type="ECO:0000313" key="11">
    <source>
        <dbReference type="EMBL" id="RKP15170.1"/>
    </source>
</evidence>
<keyword evidence="5" id="KW-0833">Ubl conjugation pathway</keyword>